<name>A0A0A3IDF0_9BACI</name>
<proteinExistence type="predicted"/>
<dbReference type="eggNOG" id="ENOG5033Z0T">
    <property type="taxonomic scope" value="Bacteria"/>
</dbReference>
<organism evidence="1 2">
    <name type="scientific">Lysinibacillus odysseyi 34hs-1 = NBRC 100172</name>
    <dbReference type="NCBI Taxonomy" id="1220589"/>
    <lineage>
        <taxon>Bacteria</taxon>
        <taxon>Bacillati</taxon>
        <taxon>Bacillota</taxon>
        <taxon>Bacilli</taxon>
        <taxon>Bacillales</taxon>
        <taxon>Bacillaceae</taxon>
        <taxon>Lysinibacillus</taxon>
    </lineage>
</organism>
<keyword evidence="2" id="KW-1185">Reference proteome</keyword>
<accession>A0A0A3IDF0</accession>
<gene>
    <name evidence="1" type="ORF">CD32_19325</name>
</gene>
<dbReference type="STRING" id="1220589.CD32_19325"/>
<sequence>MFFQTKGKTASTRDLYDQMREIVTECLTRELPEHSLRNHLLFTANMKLEGLQEAKEKHRHFINVSTSSGRFHQERYTKLSEKHHQLYRLTRGYMYLCDPREREHFNHHFRLSSTTINNCYEQFITRHAFCFTPEDESAFFHGLKEEIIPMLCQIE</sequence>
<dbReference type="Proteomes" id="UP000030437">
    <property type="component" value="Unassembled WGS sequence"/>
</dbReference>
<dbReference type="EMBL" id="JPVP01000060">
    <property type="protein sequence ID" value="KGR81510.1"/>
    <property type="molecule type" value="Genomic_DNA"/>
</dbReference>
<protein>
    <submittedName>
        <fullName evidence="1">Uncharacterized protein</fullName>
    </submittedName>
</protein>
<comment type="caution">
    <text evidence="1">The sequence shown here is derived from an EMBL/GenBank/DDBJ whole genome shotgun (WGS) entry which is preliminary data.</text>
</comment>
<dbReference type="OrthoDB" id="2453173at2"/>
<evidence type="ECO:0000313" key="1">
    <source>
        <dbReference type="EMBL" id="KGR81510.1"/>
    </source>
</evidence>
<reference evidence="1 2" key="1">
    <citation type="submission" date="2014-02" db="EMBL/GenBank/DDBJ databases">
        <title>Draft genome sequence of Lysinibacillus odysseyi NBRC 100172.</title>
        <authorList>
            <person name="Zhang F."/>
            <person name="Wang G."/>
            <person name="Zhang L."/>
        </authorList>
    </citation>
    <scope>NUCLEOTIDE SEQUENCE [LARGE SCALE GENOMIC DNA]</scope>
    <source>
        <strain evidence="1 2">NBRC 100172</strain>
    </source>
</reference>
<evidence type="ECO:0000313" key="2">
    <source>
        <dbReference type="Proteomes" id="UP000030437"/>
    </source>
</evidence>
<dbReference type="RefSeq" id="WP_036157848.1">
    <property type="nucleotide sequence ID" value="NZ_AVCX01000001.1"/>
</dbReference>
<dbReference type="AlphaFoldDB" id="A0A0A3IDF0"/>